<dbReference type="GO" id="GO:0008270">
    <property type="term" value="F:zinc ion binding"/>
    <property type="evidence" value="ECO:0007669"/>
    <property type="project" value="UniProtKB-KW"/>
</dbReference>
<feature type="coiled-coil region" evidence="10">
    <location>
        <begin position="565"/>
        <end position="607"/>
    </location>
</feature>
<evidence type="ECO:0000256" key="1">
    <source>
        <dbReference type="ARBA" id="ARBA00004123"/>
    </source>
</evidence>
<dbReference type="GO" id="GO:0003714">
    <property type="term" value="F:transcription corepressor activity"/>
    <property type="evidence" value="ECO:0007669"/>
    <property type="project" value="InterPro"/>
</dbReference>
<feature type="compositionally biased region" description="Basic and acidic residues" evidence="11">
    <location>
        <begin position="92"/>
        <end position="106"/>
    </location>
</feature>
<sequence length="738" mass="80946">MLCCRLLLVMTQLSDKIPRFTAGITNNRMTTIHDGKSDDDDDGGATVATREQQRNKTASASSTNGESNMDYEVQASLTLLYFLAAVCAPSHGQERRGETNGYDREITQQQRQQRQQQRRRTSSSGPESGLYWSGDRREKKSPAMPGSPVDAKTHSRSVLSSSTSSTMPPLPSVNPSGPRPASFSTTALTNGNHHSPPTLNAVPSPPQRYSNGPSSSSSSSLANQQLPATCGARQLSKLKRFLTTLQQFGNDISPEIGDSVRSLVLALVNSTVTIEEFHSRLQEATNFPLRPFVIPFLKANLPLLQRELLHCARAAKQTPAQYLSQHEHLLLSTTLASSPDSSELLMEPPDAGTKRHSPSRAKENGFHERPPVAMEPAAKRICTISPAPRHSPAHPLPLNTQLHPTPPPLQHYALDDIATPHILHREHSQRMLELRELKDRPRLPGTNGGYREEPVDHRLTDREWADEWRHLDHVLNCIVDMVEKTRRSVSVLRRCQESDREELNYWRRRSSEQEDPRKGGSGSAPFSKTHSPHSAESESQRDFAPRPGSAYVTDEIWRKAEEAVNEVKRQAMDEVQKAVAEAEQKAFEMIAAERAKMEKTLADAKRKAKEDAIMVINEQEDSSECCWNCGRKASETCSGCNAARYCGSFCQHKDWERHHLICSPGLQAQPKPVSAITASRAAAAATAAAAGVSPVGLVGVKVPDIVPSVSSPGGEKASAASRSSTPSTPASGHEANGH</sequence>
<dbReference type="EMBL" id="VEVO01000011">
    <property type="protein sequence ID" value="KAF0034539.1"/>
    <property type="molecule type" value="Genomic_DNA"/>
</dbReference>
<dbReference type="InterPro" id="IPR003894">
    <property type="entry name" value="TAFH_NHR1"/>
</dbReference>
<evidence type="ECO:0000256" key="7">
    <source>
        <dbReference type="ARBA" id="ARBA00023163"/>
    </source>
</evidence>
<dbReference type="GO" id="GO:0005634">
    <property type="term" value="C:nucleus"/>
    <property type="evidence" value="ECO:0007669"/>
    <property type="project" value="UniProtKB-SubCell"/>
</dbReference>
<feature type="region of interest" description="Disordered" evidence="11">
    <location>
        <begin position="337"/>
        <end position="367"/>
    </location>
</feature>
<dbReference type="AlphaFoldDB" id="A0A6A4SPA2"/>
<keyword evidence="2" id="KW-0678">Repressor</keyword>
<evidence type="ECO:0000313" key="15">
    <source>
        <dbReference type="Proteomes" id="UP000438429"/>
    </source>
</evidence>
<feature type="domain" description="TAFH" evidence="13">
    <location>
        <begin position="232"/>
        <end position="327"/>
    </location>
</feature>
<keyword evidence="7" id="KW-0804">Transcription</keyword>
<evidence type="ECO:0000259" key="13">
    <source>
        <dbReference type="PROSITE" id="PS51119"/>
    </source>
</evidence>
<dbReference type="GO" id="GO:0006351">
    <property type="term" value="P:DNA-templated transcription"/>
    <property type="evidence" value="ECO:0007669"/>
    <property type="project" value="InterPro"/>
</dbReference>
<dbReference type="InterPro" id="IPR013289">
    <property type="entry name" value="CBFA2T1/2/3"/>
</dbReference>
<dbReference type="Gene3D" id="6.10.250.230">
    <property type="match status" value="1"/>
</dbReference>
<keyword evidence="4 9" id="KW-0863">Zinc-finger</keyword>
<evidence type="ECO:0000256" key="6">
    <source>
        <dbReference type="ARBA" id="ARBA00023015"/>
    </source>
</evidence>
<dbReference type="SUPFAM" id="SSF144232">
    <property type="entry name" value="HIT/MYND zinc finger-like"/>
    <property type="match status" value="1"/>
</dbReference>
<feature type="region of interest" description="Disordered" evidence="11">
    <location>
        <begin position="704"/>
        <end position="738"/>
    </location>
</feature>
<dbReference type="Gene3D" id="6.10.140.2220">
    <property type="match status" value="1"/>
</dbReference>
<proteinExistence type="predicted"/>
<accession>A0A6A4SPA2</accession>
<dbReference type="Gene3D" id="1.20.120.1110">
    <property type="entry name" value="TAFH/NHR1 domain"/>
    <property type="match status" value="1"/>
</dbReference>
<feature type="compositionally biased region" description="Low complexity" evidence="11">
    <location>
        <begin position="717"/>
        <end position="731"/>
    </location>
</feature>
<evidence type="ECO:0000256" key="11">
    <source>
        <dbReference type="SAM" id="MobiDB-lite"/>
    </source>
</evidence>
<evidence type="ECO:0000313" key="14">
    <source>
        <dbReference type="EMBL" id="KAF0034539.1"/>
    </source>
</evidence>
<organism evidence="14 15">
    <name type="scientific">Scophthalmus maximus</name>
    <name type="common">Turbot</name>
    <name type="synonym">Psetta maxima</name>
    <dbReference type="NCBI Taxonomy" id="52904"/>
    <lineage>
        <taxon>Eukaryota</taxon>
        <taxon>Metazoa</taxon>
        <taxon>Chordata</taxon>
        <taxon>Craniata</taxon>
        <taxon>Vertebrata</taxon>
        <taxon>Euteleostomi</taxon>
        <taxon>Actinopterygii</taxon>
        <taxon>Neopterygii</taxon>
        <taxon>Teleostei</taxon>
        <taxon>Neoteleostei</taxon>
        <taxon>Acanthomorphata</taxon>
        <taxon>Carangaria</taxon>
        <taxon>Pleuronectiformes</taxon>
        <taxon>Pleuronectoidei</taxon>
        <taxon>Scophthalmidae</taxon>
        <taxon>Scophthalmus</taxon>
    </lineage>
</organism>
<dbReference type="Pfam" id="PF01753">
    <property type="entry name" value="zf-MYND"/>
    <property type="match status" value="1"/>
</dbReference>
<keyword evidence="5" id="KW-0862">Zinc</keyword>
<dbReference type="InterPro" id="IPR014896">
    <property type="entry name" value="NHR2"/>
</dbReference>
<feature type="region of interest" description="Disordered" evidence="11">
    <location>
        <begin position="506"/>
        <end position="548"/>
    </location>
</feature>
<feature type="compositionally biased region" description="Polar residues" evidence="11">
    <location>
        <begin position="55"/>
        <end position="67"/>
    </location>
</feature>
<dbReference type="Pfam" id="PF07531">
    <property type="entry name" value="TAFH"/>
    <property type="match status" value="1"/>
</dbReference>
<gene>
    <name evidence="14" type="ORF">F2P81_012297</name>
</gene>
<feature type="domain" description="MYND-type" evidence="12">
    <location>
        <begin position="626"/>
        <end position="662"/>
    </location>
</feature>
<evidence type="ECO:0000256" key="8">
    <source>
        <dbReference type="ARBA" id="ARBA00023242"/>
    </source>
</evidence>
<evidence type="ECO:0000256" key="9">
    <source>
        <dbReference type="PROSITE-ProRule" id="PRU00134"/>
    </source>
</evidence>
<feature type="region of interest" description="Disordered" evidence="11">
    <location>
        <begin position="29"/>
        <end position="67"/>
    </location>
</feature>
<feature type="compositionally biased region" description="Low complexity" evidence="11">
    <location>
        <begin position="156"/>
        <end position="167"/>
    </location>
</feature>
<feature type="compositionally biased region" description="Basic and acidic residues" evidence="11">
    <location>
        <begin position="533"/>
        <end position="544"/>
    </location>
</feature>
<dbReference type="FunFam" id="6.10.140.2220:FF:000001">
    <property type="entry name" value="CBFA2/RUNX1 translocation partner 3"/>
    <property type="match status" value="1"/>
</dbReference>
<evidence type="ECO:0000256" key="5">
    <source>
        <dbReference type="ARBA" id="ARBA00022833"/>
    </source>
</evidence>
<comment type="caution">
    <text evidence="14">The sequence shown here is derived from an EMBL/GenBank/DDBJ whole genome shotgun (WGS) entry which is preliminary data.</text>
</comment>
<dbReference type="InterPro" id="IPR002893">
    <property type="entry name" value="Znf_MYND"/>
</dbReference>
<dbReference type="SMART" id="SM00549">
    <property type="entry name" value="TAFH"/>
    <property type="match status" value="1"/>
</dbReference>
<keyword evidence="8" id="KW-0539">Nucleus</keyword>
<dbReference type="PROSITE" id="PS50865">
    <property type="entry name" value="ZF_MYND_2"/>
    <property type="match status" value="1"/>
</dbReference>
<dbReference type="Proteomes" id="UP000438429">
    <property type="component" value="Unassembled WGS sequence"/>
</dbReference>
<dbReference type="Pfam" id="PF08788">
    <property type="entry name" value="NHR2"/>
    <property type="match status" value="1"/>
</dbReference>
<evidence type="ECO:0000256" key="10">
    <source>
        <dbReference type="SAM" id="Coils"/>
    </source>
</evidence>
<evidence type="ECO:0008006" key="16">
    <source>
        <dbReference type="Google" id="ProtNLM"/>
    </source>
</evidence>
<feature type="compositionally biased region" description="Polar residues" evidence="11">
    <location>
        <begin position="182"/>
        <end position="198"/>
    </location>
</feature>
<dbReference type="InterPro" id="IPR037249">
    <property type="entry name" value="TAFH/NHR1_dom_sf"/>
</dbReference>
<keyword evidence="10" id="KW-0175">Coiled coil</keyword>
<dbReference type="SUPFAM" id="SSF158553">
    <property type="entry name" value="TAFH domain-like"/>
    <property type="match status" value="1"/>
</dbReference>
<evidence type="ECO:0000256" key="2">
    <source>
        <dbReference type="ARBA" id="ARBA00022491"/>
    </source>
</evidence>
<reference evidence="14 15" key="1">
    <citation type="submission" date="2019-06" db="EMBL/GenBank/DDBJ databases">
        <title>Draft genomes of female and male turbot (Scophthalmus maximus).</title>
        <authorList>
            <person name="Xu H."/>
            <person name="Xu X.-W."/>
            <person name="Shao C."/>
            <person name="Chen S."/>
        </authorList>
    </citation>
    <scope>NUCLEOTIDE SEQUENCE [LARGE SCALE GENOMIC DNA]</scope>
    <source>
        <strain evidence="14">Ysfricsl-2016a</strain>
        <tissue evidence="14">Blood</tissue>
    </source>
</reference>
<dbReference type="PANTHER" id="PTHR10379">
    <property type="entry name" value="MTG8 ETO EIGHT TWENTY ONE PROTEIN"/>
    <property type="match status" value="1"/>
</dbReference>
<dbReference type="FunFam" id="1.20.120.1110:FF:000001">
    <property type="entry name" value="RUNX1 translocation partner 1"/>
    <property type="match status" value="1"/>
</dbReference>
<feature type="compositionally biased region" description="Basic and acidic residues" evidence="11">
    <location>
        <begin position="506"/>
        <end position="518"/>
    </location>
</feature>
<dbReference type="PROSITE" id="PS51119">
    <property type="entry name" value="TAFH"/>
    <property type="match status" value="1"/>
</dbReference>
<keyword evidence="3" id="KW-0479">Metal-binding</keyword>
<protein>
    <recommendedName>
        <fullName evidence="16">Protein CBFA2T2</fullName>
    </recommendedName>
</protein>
<evidence type="ECO:0000256" key="4">
    <source>
        <dbReference type="ARBA" id="ARBA00022771"/>
    </source>
</evidence>
<dbReference type="PANTHER" id="PTHR10379:SF13">
    <property type="entry name" value="PROTEIN CBFA2T2"/>
    <property type="match status" value="1"/>
</dbReference>
<feature type="region of interest" description="Disordered" evidence="11">
    <location>
        <begin position="91"/>
        <end position="225"/>
    </location>
</feature>
<keyword evidence="6" id="KW-0805">Transcription regulation</keyword>
<dbReference type="PRINTS" id="PR01875">
    <property type="entry name" value="ETOFAMILY"/>
</dbReference>
<comment type="subcellular location">
    <subcellularLocation>
        <location evidence="1">Nucleus</location>
    </subcellularLocation>
</comment>
<evidence type="ECO:0000259" key="12">
    <source>
        <dbReference type="PROSITE" id="PS50865"/>
    </source>
</evidence>
<name>A0A6A4SPA2_SCOMX</name>
<evidence type="ECO:0000256" key="3">
    <source>
        <dbReference type="ARBA" id="ARBA00022723"/>
    </source>
</evidence>